<reference evidence="1" key="1">
    <citation type="submission" date="2014-09" db="EMBL/GenBank/DDBJ databases">
        <authorList>
            <person name="Magalhaes I.L.F."/>
            <person name="Oliveira U."/>
            <person name="Santos F.R."/>
            <person name="Vidigal T.H.D.A."/>
            <person name="Brescovit A.D."/>
            <person name="Santos A.J."/>
        </authorList>
    </citation>
    <scope>NUCLEOTIDE SEQUENCE</scope>
    <source>
        <tissue evidence="1">Shoot tissue taken approximately 20 cm above the soil surface</tissue>
    </source>
</reference>
<accession>A0A0A9BRB4</accession>
<name>A0A0A9BRB4_ARUDO</name>
<dbReference type="AlphaFoldDB" id="A0A0A9BRB4"/>
<proteinExistence type="predicted"/>
<organism evidence="1">
    <name type="scientific">Arundo donax</name>
    <name type="common">Giant reed</name>
    <name type="synonym">Donax arundinaceus</name>
    <dbReference type="NCBI Taxonomy" id="35708"/>
    <lineage>
        <taxon>Eukaryota</taxon>
        <taxon>Viridiplantae</taxon>
        <taxon>Streptophyta</taxon>
        <taxon>Embryophyta</taxon>
        <taxon>Tracheophyta</taxon>
        <taxon>Spermatophyta</taxon>
        <taxon>Magnoliopsida</taxon>
        <taxon>Liliopsida</taxon>
        <taxon>Poales</taxon>
        <taxon>Poaceae</taxon>
        <taxon>PACMAD clade</taxon>
        <taxon>Arundinoideae</taxon>
        <taxon>Arundineae</taxon>
        <taxon>Arundo</taxon>
    </lineage>
</organism>
<sequence>MHFCIEHIMMLLSHILSMNTSEKVESKNSLFSALYLYQSLQCPTDAHANQIQGRVP</sequence>
<evidence type="ECO:0000313" key="1">
    <source>
        <dbReference type="EMBL" id="JAD61867.1"/>
    </source>
</evidence>
<dbReference type="EMBL" id="GBRH01236028">
    <property type="protein sequence ID" value="JAD61867.1"/>
    <property type="molecule type" value="Transcribed_RNA"/>
</dbReference>
<protein>
    <submittedName>
        <fullName evidence="1">Uncharacterized protein</fullName>
    </submittedName>
</protein>
<reference evidence="1" key="2">
    <citation type="journal article" date="2015" name="Data Brief">
        <title>Shoot transcriptome of the giant reed, Arundo donax.</title>
        <authorList>
            <person name="Barrero R.A."/>
            <person name="Guerrero F.D."/>
            <person name="Moolhuijzen P."/>
            <person name="Goolsby J.A."/>
            <person name="Tidwell J."/>
            <person name="Bellgard S.E."/>
            <person name="Bellgard M.I."/>
        </authorList>
    </citation>
    <scope>NUCLEOTIDE SEQUENCE</scope>
    <source>
        <tissue evidence="1">Shoot tissue taken approximately 20 cm above the soil surface</tissue>
    </source>
</reference>